<dbReference type="STRING" id="461836.A0A0L0DEI6"/>
<evidence type="ECO:0000313" key="8">
    <source>
        <dbReference type="Proteomes" id="UP000054408"/>
    </source>
</evidence>
<sequence length="614" mass="63704">MDETSKRKRRNSTEMENDPNKVVDMEVTASASAYVAASSTEVGNVFAVDATSLPGVLAAVESAAQKNAIDRAEAAGRPELFLESEMALVASLERLGTISTNAQLFPLAVLRGIATLLPPLLAHDNTDVANVVVRIVEEIADPDGVSGKGDAAATLSLISALVNKGQLLPLVVNHLARLAAEPGVVRGMPKDVSTPPGRTPDAEDAAESAYRCMAVLDHLIGWQPLVAGALASVTPLVEVLGNWLRPRRAVAFDENKMYAAELLAVVAASAADPTVAAANAAGDDWLDGILVSLADYRAAAPGSLDAEEEEYVHNCLDALCSLLMASVELNARFVALEGVELLAALVAGKGVARPAALKLLDFALTGSPAAASSLVASGSLGMLFGALLSTKAERAPEREAKAKAKVKSALAGASDQAEADAIQVAAKAAARKRKLALKAYDAEADVEHVVSCLAAALVWLDGLALLRVVHKFTEDGKAGRLATLHARYAERAAAEDARIATIVAPLAPAARAALADDLYIQRLDAGLFTLQRIAVVAGLLHLYAPRLSPDDAATLVDALNRNSLSLARIRPILAEYLEAAGGEAGRGGNDDDDDAAAIDLGARTVRKVAAVMAL</sequence>
<evidence type="ECO:0000256" key="3">
    <source>
        <dbReference type="ARBA" id="ARBA00022737"/>
    </source>
</evidence>
<evidence type="ECO:0000256" key="4">
    <source>
        <dbReference type="ARBA" id="ARBA00023054"/>
    </source>
</evidence>
<evidence type="ECO:0000256" key="1">
    <source>
        <dbReference type="ARBA" id="ARBA00004123"/>
    </source>
</evidence>
<reference evidence="7 8" key="1">
    <citation type="submission" date="2010-05" db="EMBL/GenBank/DDBJ databases">
        <title>The Genome Sequence of Thecamonas trahens ATCC 50062.</title>
        <authorList>
            <consortium name="The Broad Institute Genome Sequencing Platform"/>
            <person name="Russ C."/>
            <person name="Cuomo C."/>
            <person name="Shea T."/>
            <person name="Young S.K."/>
            <person name="Zeng Q."/>
            <person name="Koehrsen M."/>
            <person name="Haas B."/>
            <person name="Borodovsky M."/>
            <person name="Guigo R."/>
            <person name="Alvarado L."/>
            <person name="Berlin A."/>
            <person name="Bochicchio J."/>
            <person name="Borenstein D."/>
            <person name="Chapman S."/>
            <person name="Chen Z."/>
            <person name="Freedman E."/>
            <person name="Gellesch M."/>
            <person name="Goldberg J."/>
            <person name="Griggs A."/>
            <person name="Gujja S."/>
            <person name="Heilman E."/>
            <person name="Heiman D."/>
            <person name="Hepburn T."/>
            <person name="Howarth C."/>
            <person name="Jen D."/>
            <person name="Larson L."/>
            <person name="Mehta T."/>
            <person name="Park D."/>
            <person name="Pearson M."/>
            <person name="Roberts A."/>
            <person name="Saif S."/>
            <person name="Shenoy N."/>
            <person name="Sisk P."/>
            <person name="Stolte C."/>
            <person name="Sykes S."/>
            <person name="Thomson T."/>
            <person name="Walk T."/>
            <person name="White J."/>
            <person name="Yandava C."/>
            <person name="Burger G."/>
            <person name="Gray M.W."/>
            <person name="Holland P.W.H."/>
            <person name="King N."/>
            <person name="Lang F.B.F."/>
            <person name="Roger A.J."/>
            <person name="Ruiz-Trillo I."/>
            <person name="Lander E."/>
            <person name="Nusbaum C."/>
        </authorList>
    </citation>
    <scope>NUCLEOTIDE SEQUENCE [LARGE SCALE GENOMIC DNA]</scope>
    <source>
        <strain evidence="7 8">ATCC 50062</strain>
    </source>
</reference>
<evidence type="ECO:0000259" key="6">
    <source>
        <dbReference type="SMART" id="SM01156"/>
    </source>
</evidence>
<dbReference type="SMART" id="SM01156">
    <property type="entry name" value="DUF1716"/>
    <property type="match status" value="1"/>
</dbReference>
<protein>
    <submittedName>
        <fullName evidence="7">Nuclear protein NAP</fullName>
    </submittedName>
</protein>
<dbReference type="GO" id="GO:0005681">
    <property type="term" value="C:spliceosomal complex"/>
    <property type="evidence" value="ECO:0007669"/>
    <property type="project" value="TreeGrafter"/>
</dbReference>
<dbReference type="OMA" id="TDWREQE"/>
<dbReference type="Proteomes" id="UP000054408">
    <property type="component" value="Unassembled WGS sequence"/>
</dbReference>
<dbReference type="RefSeq" id="XP_013756684.1">
    <property type="nucleotide sequence ID" value="XM_013901230.1"/>
</dbReference>
<dbReference type="PANTHER" id="PTHR14978">
    <property type="entry name" value="BETA-CATENIN-LIKE PROTEIN 1 NUCLEAR ASSOCIATED PROTEIN"/>
    <property type="match status" value="1"/>
</dbReference>
<keyword evidence="3" id="KW-0677">Repeat</keyword>
<keyword evidence="8" id="KW-1185">Reference proteome</keyword>
<proteinExistence type="predicted"/>
<dbReference type="PANTHER" id="PTHR14978:SF0">
    <property type="entry name" value="BETA-CATENIN-LIKE PROTEIN 1"/>
    <property type="match status" value="1"/>
</dbReference>
<dbReference type="InterPro" id="IPR013180">
    <property type="entry name" value="CTNNBL1_N"/>
</dbReference>
<dbReference type="Pfam" id="PF08216">
    <property type="entry name" value="CTNNBL"/>
    <property type="match status" value="2"/>
</dbReference>
<evidence type="ECO:0000256" key="2">
    <source>
        <dbReference type="ARBA" id="ARBA00022553"/>
    </source>
</evidence>
<gene>
    <name evidence="7" type="ORF">AMSG_06602</name>
</gene>
<dbReference type="InterPro" id="IPR011989">
    <property type="entry name" value="ARM-like"/>
</dbReference>
<dbReference type="Gene3D" id="1.25.10.10">
    <property type="entry name" value="Leucine-rich Repeat Variant"/>
    <property type="match status" value="1"/>
</dbReference>
<dbReference type="GeneID" id="25565722"/>
<dbReference type="EMBL" id="GL349462">
    <property type="protein sequence ID" value="KNC50714.1"/>
    <property type="molecule type" value="Genomic_DNA"/>
</dbReference>
<keyword evidence="5" id="KW-0539">Nucleus</keyword>
<dbReference type="OrthoDB" id="1898821at2759"/>
<evidence type="ECO:0000313" key="7">
    <source>
        <dbReference type="EMBL" id="KNC50714.1"/>
    </source>
</evidence>
<evidence type="ECO:0000256" key="5">
    <source>
        <dbReference type="ARBA" id="ARBA00023242"/>
    </source>
</evidence>
<name>A0A0L0DEI6_THETB</name>
<keyword evidence="2" id="KW-0597">Phosphoprotein</keyword>
<accession>A0A0L0DEI6</accession>
<dbReference type="AlphaFoldDB" id="A0A0L0DEI6"/>
<dbReference type="eggNOG" id="KOG2734">
    <property type="taxonomic scope" value="Eukaryota"/>
</dbReference>
<feature type="domain" description="Beta-catenin-like protein 1 N-terminal" evidence="6">
    <location>
        <begin position="24"/>
        <end position="133"/>
    </location>
</feature>
<organism evidence="7 8">
    <name type="scientific">Thecamonas trahens ATCC 50062</name>
    <dbReference type="NCBI Taxonomy" id="461836"/>
    <lineage>
        <taxon>Eukaryota</taxon>
        <taxon>Apusozoa</taxon>
        <taxon>Apusomonadida</taxon>
        <taxon>Apusomonadidae</taxon>
        <taxon>Thecamonas</taxon>
    </lineage>
</organism>
<comment type="subcellular location">
    <subcellularLocation>
        <location evidence="1">Nucleus</location>
    </subcellularLocation>
</comment>
<keyword evidence="4" id="KW-0175">Coiled coil</keyword>
<dbReference type="InterPro" id="IPR039678">
    <property type="entry name" value="CTNNBL1"/>
</dbReference>